<keyword evidence="2" id="KW-0472">Membrane</keyword>
<reference evidence="4 5" key="1">
    <citation type="submission" date="2024-02" db="EMBL/GenBank/DDBJ databases">
        <title>Bacteria isolated from the canopy kelp, Nereocystis luetkeana.</title>
        <authorList>
            <person name="Pfister C.A."/>
            <person name="Younker I.T."/>
            <person name="Light S.H."/>
        </authorList>
    </citation>
    <scope>NUCLEOTIDE SEQUENCE [LARGE SCALE GENOMIC DNA]</scope>
    <source>
        <strain evidence="4 5">TI.2.07</strain>
    </source>
</reference>
<feature type="transmembrane region" description="Helical" evidence="2">
    <location>
        <begin position="34"/>
        <end position="56"/>
    </location>
</feature>
<keyword evidence="5" id="KW-1185">Reference proteome</keyword>
<evidence type="ECO:0000256" key="2">
    <source>
        <dbReference type="SAM" id="Phobius"/>
    </source>
</evidence>
<evidence type="ECO:0000313" key="5">
    <source>
        <dbReference type="Proteomes" id="UP001366060"/>
    </source>
</evidence>
<name>A0ABU9H7H7_9GAMM</name>
<proteinExistence type="predicted"/>
<comment type="caution">
    <text evidence="4">The sequence shown here is derived from an EMBL/GenBank/DDBJ whole genome shotgun (WGS) entry which is preliminary data.</text>
</comment>
<dbReference type="Pfam" id="PF11141">
    <property type="entry name" value="DUF2914"/>
    <property type="match status" value="1"/>
</dbReference>
<feature type="compositionally biased region" description="Polar residues" evidence="1">
    <location>
        <begin position="74"/>
        <end position="100"/>
    </location>
</feature>
<evidence type="ECO:0000256" key="1">
    <source>
        <dbReference type="SAM" id="MobiDB-lite"/>
    </source>
</evidence>
<feature type="region of interest" description="Disordered" evidence="1">
    <location>
        <begin position="70"/>
        <end position="100"/>
    </location>
</feature>
<evidence type="ECO:0000259" key="3">
    <source>
        <dbReference type="Pfam" id="PF11141"/>
    </source>
</evidence>
<evidence type="ECO:0000313" key="4">
    <source>
        <dbReference type="EMBL" id="MEL0657828.1"/>
    </source>
</evidence>
<keyword evidence="2" id="KW-0812">Transmembrane</keyword>
<dbReference type="EMBL" id="JBAKBA010000002">
    <property type="protein sequence ID" value="MEL0657828.1"/>
    <property type="molecule type" value="Genomic_DNA"/>
</dbReference>
<dbReference type="InterPro" id="IPR022606">
    <property type="entry name" value="DUF2914"/>
</dbReference>
<protein>
    <submittedName>
        <fullName evidence="4">DUF2914 domain-containing protein</fullName>
    </submittedName>
</protein>
<dbReference type="RefSeq" id="WP_341626579.1">
    <property type="nucleotide sequence ID" value="NZ_JBAKBA010000002.1"/>
</dbReference>
<feature type="domain" description="DUF2914" evidence="3">
    <location>
        <begin position="259"/>
        <end position="318"/>
    </location>
</feature>
<organism evidence="4 5">
    <name type="scientific">Psychromonas arctica</name>
    <dbReference type="NCBI Taxonomy" id="168275"/>
    <lineage>
        <taxon>Bacteria</taxon>
        <taxon>Pseudomonadati</taxon>
        <taxon>Pseudomonadota</taxon>
        <taxon>Gammaproteobacteria</taxon>
        <taxon>Alteromonadales</taxon>
        <taxon>Psychromonadaceae</taxon>
        <taxon>Psychromonas</taxon>
    </lineage>
</organism>
<sequence length="319" mass="35413">MNKSEKFTIRVNFKPQQNSITQDEKKYQYHWGRIIGCSLLVFMAIGSSVYYGTYYFSQDNTDENQTIAAKTDSTEPATTVSQIPSIENSGSTTTTNIPNETKISINEPDLAQLENLSIENISVDATPVDAIESELTKITSAIKQSSENTSSIGNTTMPDVTSGDTEQSPVIEDKINNLTANTSTASNTAATEVPVIKTNNSSALFTQVKTEIFSDDVERFTLSQNVINNEPVGTINDIVFDNNIATIYAFSQVDDSKNTTLYYQWSLNDEHIAKVRIGVIGNRWRSHSSKFIQSNIHGQWKVELQNQNGDVLAISQFKY</sequence>
<feature type="region of interest" description="Disordered" evidence="1">
    <location>
        <begin position="148"/>
        <end position="167"/>
    </location>
</feature>
<dbReference type="Proteomes" id="UP001366060">
    <property type="component" value="Unassembled WGS sequence"/>
</dbReference>
<accession>A0ABU9H7H7</accession>
<keyword evidence="2" id="KW-1133">Transmembrane helix</keyword>
<gene>
    <name evidence="4" type="ORF">V6255_01650</name>
</gene>